<dbReference type="EMBL" id="KL197715">
    <property type="protein sequence ID" value="KDQ59512.1"/>
    <property type="molecule type" value="Genomic_DNA"/>
</dbReference>
<evidence type="ECO:0000313" key="3">
    <source>
        <dbReference type="Proteomes" id="UP000027265"/>
    </source>
</evidence>
<keyword evidence="1" id="KW-1133">Transmembrane helix</keyword>
<evidence type="ECO:0000256" key="1">
    <source>
        <dbReference type="SAM" id="Phobius"/>
    </source>
</evidence>
<keyword evidence="1" id="KW-0812">Transmembrane</keyword>
<dbReference type="Proteomes" id="UP000027265">
    <property type="component" value="Unassembled WGS sequence"/>
</dbReference>
<keyword evidence="3" id="KW-1185">Reference proteome</keyword>
<evidence type="ECO:0000313" key="2">
    <source>
        <dbReference type="EMBL" id="KDQ59512.1"/>
    </source>
</evidence>
<keyword evidence="1" id="KW-0472">Membrane</keyword>
<dbReference type="InParanoid" id="A0A067Q7Q0"/>
<accession>A0A067Q7Q0</accession>
<dbReference type="HOGENOM" id="CLU_1366428_0_0_1"/>
<proteinExistence type="predicted"/>
<name>A0A067Q7Q0_9AGAM</name>
<organism evidence="2 3">
    <name type="scientific">Jaapia argillacea MUCL 33604</name>
    <dbReference type="NCBI Taxonomy" id="933084"/>
    <lineage>
        <taxon>Eukaryota</taxon>
        <taxon>Fungi</taxon>
        <taxon>Dikarya</taxon>
        <taxon>Basidiomycota</taxon>
        <taxon>Agaricomycotina</taxon>
        <taxon>Agaricomycetes</taxon>
        <taxon>Agaricomycetidae</taxon>
        <taxon>Jaapiales</taxon>
        <taxon>Jaapiaceae</taxon>
        <taxon>Jaapia</taxon>
    </lineage>
</organism>
<reference evidence="3" key="1">
    <citation type="journal article" date="2014" name="Proc. Natl. Acad. Sci. U.S.A.">
        <title>Extensive sampling of basidiomycete genomes demonstrates inadequacy of the white-rot/brown-rot paradigm for wood decay fungi.</title>
        <authorList>
            <person name="Riley R."/>
            <person name="Salamov A.A."/>
            <person name="Brown D.W."/>
            <person name="Nagy L.G."/>
            <person name="Floudas D."/>
            <person name="Held B.W."/>
            <person name="Levasseur A."/>
            <person name="Lombard V."/>
            <person name="Morin E."/>
            <person name="Otillar R."/>
            <person name="Lindquist E.A."/>
            <person name="Sun H."/>
            <person name="LaButti K.M."/>
            <person name="Schmutz J."/>
            <person name="Jabbour D."/>
            <person name="Luo H."/>
            <person name="Baker S.E."/>
            <person name="Pisabarro A.G."/>
            <person name="Walton J.D."/>
            <person name="Blanchette R.A."/>
            <person name="Henrissat B."/>
            <person name="Martin F."/>
            <person name="Cullen D."/>
            <person name="Hibbett D.S."/>
            <person name="Grigoriev I.V."/>
        </authorList>
    </citation>
    <scope>NUCLEOTIDE SEQUENCE [LARGE SCALE GENOMIC DNA]</scope>
    <source>
        <strain evidence="3">MUCL 33604</strain>
    </source>
</reference>
<feature type="transmembrane region" description="Helical" evidence="1">
    <location>
        <begin position="127"/>
        <end position="149"/>
    </location>
</feature>
<protein>
    <submittedName>
        <fullName evidence="2">Uncharacterized protein</fullName>
    </submittedName>
</protein>
<dbReference type="AlphaFoldDB" id="A0A067Q7Q0"/>
<gene>
    <name evidence="2" type="ORF">JAAARDRAFT_623825</name>
</gene>
<sequence>MLPLSCHDYHRCQPPNACQPSISLSATNLNVNHKLTVNYEVTVDLPRPHRPQETPIASAKIRVLMILPHLIPFHPHPPHALSCCIVSCIGSNSLSIAKLLSTFQDQTARKRRQSRGRRSDRLKMTRLHHLLSSPPLLILVMLYHILYLFRCRALPIFSFTGSGSGFVIDYRDTIVRRHTHCRPPLSLLITYLTVDHQSHC</sequence>